<proteinExistence type="predicted"/>
<gene>
    <name evidence="1" type="ORF">QFC24_006385</name>
</gene>
<dbReference type="EMBL" id="JASBWV010000031">
    <property type="protein sequence ID" value="KAJ9117671.1"/>
    <property type="molecule type" value="Genomic_DNA"/>
</dbReference>
<organism evidence="1 2">
    <name type="scientific">Naganishia onofrii</name>
    <dbReference type="NCBI Taxonomy" id="1851511"/>
    <lineage>
        <taxon>Eukaryota</taxon>
        <taxon>Fungi</taxon>
        <taxon>Dikarya</taxon>
        <taxon>Basidiomycota</taxon>
        <taxon>Agaricomycotina</taxon>
        <taxon>Tremellomycetes</taxon>
        <taxon>Filobasidiales</taxon>
        <taxon>Filobasidiaceae</taxon>
        <taxon>Naganishia</taxon>
    </lineage>
</organism>
<evidence type="ECO:0000313" key="2">
    <source>
        <dbReference type="Proteomes" id="UP001234202"/>
    </source>
</evidence>
<keyword evidence="2" id="KW-1185">Reference proteome</keyword>
<accession>A0ACC2X3P2</accession>
<protein>
    <submittedName>
        <fullName evidence="1">Uncharacterized protein</fullName>
    </submittedName>
</protein>
<dbReference type="Proteomes" id="UP001234202">
    <property type="component" value="Unassembled WGS sequence"/>
</dbReference>
<evidence type="ECO:0000313" key="1">
    <source>
        <dbReference type="EMBL" id="KAJ9117671.1"/>
    </source>
</evidence>
<sequence length="424" mass="46804">MTKSQNSADGGDVAVEEQQDIPAIVSTQTMLLLKGLDGKLQKNDGRGATTDRGTLKEASQVLPLELLVIVAQFLAGTDQYGTLRALNSTGKLVRTETLPILCETVTAPDSGGGKRAAKEFMKKHGKLIKYLIKHEDFRTPSEASNIRVEMTQGERLVRNRQSNVIYVPAASARISNVVSAATFEHLIRLSSPTTVDEGDFPAPLPLPVVEVCHVFGLGRIVGGHNGFSVYPWSFYYEADSNFEFDDGNSKEGLPDTMRYLFQAFPPHNWEFEDGASVLARISFSNVVAFQAFIDSFEGLLQRRVFPKIQLQTGRVTIDDIMASMPAVAAVFAANWSLITPSNYLLKIDLDIDESDGYRSDDRESNDSVPDQSLLLIFDASDAADFGAEQGVTFRLRNYQYQFYLVSRNVQFVTYVYEGGIACST</sequence>
<reference evidence="1" key="1">
    <citation type="submission" date="2023-04" db="EMBL/GenBank/DDBJ databases">
        <title>Draft Genome sequencing of Naganishia species isolated from polar environments using Oxford Nanopore Technology.</title>
        <authorList>
            <person name="Leo P."/>
            <person name="Venkateswaran K."/>
        </authorList>
    </citation>
    <scope>NUCLEOTIDE SEQUENCE</scope>
    <source>
        <strain evidence="1">DBVPG 5303</strain>
    </source>
</reference>
<comment type="caution">
    <text evidence="1">The sequence shown here is derived from an EMBL/GenBank/DDBJ whole genome shotgun (WGS) entry which is preliminary data.</text>
</comment>
<name>A0ACC2X3P2_9TREE</name>